<dbReference type="AlphaFoldDB" id="A0A0D8XEU8"/>
<proteinExistence type="predicted"/>
<evidence type="ECO:0000256" key="1">
    <source>
        <dbReference type="SAM" id="MobiDB-lite"/>
    </source>
</evidence>
<dbReference type="Proteomes" id="UP000053766">
    <property type="component" value="Unassembled WGS sequence"/>
</dbReference>
<feature type="compositionally biased region" description="Polar residues" evidence="1">
    <location>
        <begin position="56"/>
        <end position="68"/>
    </location>
</feature>
<dbReference type="OrthoDB" id="5771769at2759"/>
<feature type="region of interest" description="Disordered" evidence="1">
    <location>
        <begin position="48"/>
        <end position="78"/>
    </location>
</feature>
<organism evidence="2 3">
    <name type="scientific">Dictyocaulus viviparus</name>
    <name type="common">Bovine lungworm</name>
    <dbReference type="NCBI Taxonomy" id="29172"/>
    <lineage>
        <taxon>Eukaryota</taxon>
        <taxon>Metazoa</taxon>
        <taxon>Ecdysozoa</taxon>
        <taxon>Nematoda</taxon>
        <taxon>Chromadorea</taxon>
        <taxon>Rhabditida</taxon>
        <taxon>Rhabditina</taxon>
        <taxon>Rhabditomorpha</taxon>
        <taxon>Strongyloidea</taxon>
        <taxon>Metastrongylidae</taxon>
        <taxon>Dictyocaulus</taxon>
    </lineage>
</organism>
<reference evidence="2 3" key="1">
    <citation type="submission" date="2013-11" db="EMBL/GenBank/DDBJ databases">
        <title>Draft genome of the bovine lungworm Dictyocaulus viviparus.</title>
        <authorList>
            <person name="Mitreva M."/>
        </authorList>
    </citation>
    <scope>NUCLEOTIDE SEQUENCE [LARGE SCALE GENOMIC DNA]</scope>
    <source>
        <strain evidence="2 3">HannoverDv2000</strain>
    </source>
</reference>
<keyword evidence="3" id="KW-1185">Reference proteome</keyword>
<reference evidence="3" key="2">
    <citation type="journal article" date="2016" name="Sci. Rep.">
        <title>Dictyocaulus viviparus genome, variome and transcriptome elucidate lungworm biology and support future intervention.</title>
        <authorList>
            <person name="McNulty S.N."/>
            <person name="Strube C."/>
            <person name="Rosa B.A."/>
            <person name="Martin J.C."/>
            <person name="Tyagi R."/>
            <person name="Choi Y.J."/>
            <person name="Wang Q."/>
            <person name="Hallsworth Pepin K."/>
            <person name="Zhang X."/>
            <person name="Ozersky P."/>
            <person name="Wilson R.K."/>
            <person name="Sternberg P.W."/>
            <person name="Gasser R.B."/>
            <person name="Mitreva M."/>
        </authorList>
    </citation>
    <scope>NUCLEOTIDE SEQUENCE [LARGE SCALE GENOMIC DNA]</scope>
    <source>
        <strain evidence="3">HannoverDv2000</strain>
    </source>
</reference>
<evidence type="ECO:0000313" key="2">
    <source>
        <dbReference type="EMBL" id="KJH42189.1"/>
    </source>
</evidence>
<dbReference type="EMBL" id="KN716698">
    <property type="protein sequence ID" value="KJH42189.1"/>
    <property type="molecule type" value="Genomic_DNA"/>
</dbReference>
<sequence length="130" mass="13807">MLLLLPPLAKLSSLVGENIQFARMFGGSLDPLLVELFADNTSEVIPSPSTKERLDVSTQTYSSTSPSLPSDLGEIHDEMPACTEPSRPAPTLLNGDGGTWFLKSRAGVLHTYAGSKQQADSASRADLSTS</sequence>
<gene>
    <name evidence="2" type="ORF">DICVIV_11829</name>
</gene>
<accession>A0A0D8XEU8</accession>
<dbReference type="STRING" id="29172.A0A0D8XEU8"/>
<protein>
    <submittedName>
        <fullName evidence="2">Uncharacterized protein</fullName>
    </submittedName>
</protein>
<evidence type="ECO:0000313" key="3">
    <source>
        <dbReference type="Proteomes" id="UP000053766"/>
    </source>
</evidence>
<name>A0A0D8XEU8_DICVI</name>